<evidence type="ECO:0000313" key="2">
    <source>
        <dbReference type="EMBL" id="MFB2620025.1"/>
    </source>
</evidence>
<protein>
    <submittedName>
        <fullName evidence="2">DUF2185 domain-containing protein</fullName>
    </submittedName>
</protein>
<dbReference type="InterPro" id="IPR018689">
    <property type="entry name" value="Imm33_dom"/>
</dbReference>
<dbReference type="Proteomes" id="UP001576708">
    <property type="component" value="Unassembled WGS sequence"/>
</dbReference>
<name>A0ABV4VIA6_9GAMM</name>
<proteinExistence type="predicted"/>
<reference evidence="2 3" key="1">
    <citation type="submission" date="2024-09" db="EMBL/GenBank/DDBJ databases">
        <authorList>
            <person name="Zhang Y."/>
        </authorList>
    </citation>
    <scope>NUCLEOTIDE SEQUENCE [LARGE SCALE GENOMIC DNA]</scope>
    <source>
        <strain evidence="2 3">ZJ318</strain>
    </source>
</reference>
<dbReference type="EMBL" id="JBHFGU010000002">
    <property type="protein sequence ID" value="MFB2620025.1"/>
    <property type="molecule type" value="Genomic_DNA"/>
</dbReference>
<sequence length="93" mass="10587">MGGCLATDRITVDGCKVGYMYRDKPINIDDSAWRFFAGDEDEDYMADSDNHGVYAVNTIVNYDRDIIGFLNEPIGSEYERDDYTGKFKKAITH</sequence>
<dbReference type="RefSeq" id="WP_342201468.1">
    <property type="nucleotide sequence ID" value="NZ_JBCATE010000002.1"/>
</dbReference>
<gene>
    <name evidence="2" type="ORF">ACE02W_09440</name>
</gene>
<dbReference type="PANTHER" id="PTHR38743">
    <property type="entry name" value="SIMILAR TO GLYOXYLASE I FAMILY PROTEIN"/>
    <property type="match status" value="1"/>
</dbReference>
<feature type="domain" description="Immunity protein Imm33" evidence="1">
    <location>
        <begin position="4"/>
        <end position="89"/>
    </location>
</feature>
<dbReference type="Pfam" id="PF09951">
    <property type="entry name" value="Imm33"/>
    <property type="match status" value="1"/>
</dbReference>
<comment type="caution">
    <text evidence="2">The sequence shown here is derived from an EMBL/GenBank/DDBJ whole genome shotgun (WGS) entry which is preliminary data.</text>
</comment>
<dbReference type="PANTHER" id="PTHR38743:SF2">
    <property type="entry name" value="DUF2185 DOMAIN-CONTAINING PROTEIN"/>
    <property type="match status" value="1"/>
</dbReference>
<evidence type="ECO:0000259" key="1">
    <source>
        <dbReference type="Pfam" id="PF09951"/>
    </source>
</evidence>
<keyword evidence="3" id="KW-1185">Reference proteome</keyword>
<evidence type="ECO:0000313" key="3">
    <source>
        <dbReference type="Proteomes" id="UP001576708"/>
    </source>
</evidence>
<accession>A0ABV4VIA6</accession>
<organism evidence="2 3">
    <name type="scientific">Shewanella mangrovisoli</name>
    <dbReference type="NCBI Taxonomy" id="2864211"/>
    <lineage>
        <taxon>Bacteria</taxon>
        <taxon>Pseudomonadati</taxon>
        <taxon>Pseudomonadota</taxon>
        <taxon>Gammaproteobacteria</taxon>
        <taxon>Alteromonadales</taxon>
        <taxon>Shewanellaceae</taxon>
        <taxon>Shewanella</taxon>
    </lineage>
</organism>